<evidence type="ECO:0000256" key="2">
    <source>
        <dbReference type="RuleBase" id="RU362097"/>
    </source>
</evidence>
<reference evidence="4 5" key="1">
    <citation type="submission" date="2016-10" db="EMBL/GenBank/DDBJ databases">
        <authorList>
            <person name="de Groot N.N."/>
        </authorList>
    </citation>
    <scope>NUCLEOTIDE SEQUENCE [LARGE SCALE GENOMIC DNA]</scope>
    <source>
        <strain evidence="4 5">DSM 16619</strain>
    </source>
</reference>
<dbReference type="Gene3D" id="1.20.1600.10">
    <property type="entry name" value="Outer membrane efflux proteins (OEP)"/>
    <property type="match status" value="1"/>
</dbReference>
<evidence type="ECO:0000256" key="3">
    <source>
        <dbReference type="SAM" id="MobiDB-lite"/>
    </source>
</evidence>
<evidence type="ECO:0000313" key="4">
    <source>
        <dbReference type="EMBL" id="SDE50829.1"/>
    </source>
</evidence>
<feature type="compositionally biased region" description="Polar residues" evidence="3">
    <location>
        <begin position="1"/>
        <end position="15"/>
    </location>
</feature>
<keyword evidence="2" id="KW-0812">Transmembrane</keyword>
<name>A0A1G7DHC3_9BURK</name>
<organism evidence="4 5">
    <name type="scientific">Paracidovorax valerianellae</name>
    <dbReference type="NCBI Taxonomy" id="187868"/>
    <lineage>
        <taxon>Bacteria</taxon>
        <taxon>Pseudomonadati</taxon>
        <taxon>Pseudomonadota</taxon>
        <taxon>Betaproteobacteria</taxon>
        <taxon>Burkholderiales</taxon>
        <taxon>Comamonadaceae</taxon>
        <taxon>Paracidovorax</taxon>
    </lineage>
</organism>
<feature type="region of interest" description="Disordered" evidence="3">
    <location>
        <begin position="1"/>
        <end position="25"/>
    </location>
</feature>
<dbReference type="Pfam" id="PF02321">
    <property type="entry name" value="OEP"/>
    <property type="match status" value="2"/>
</dbReference>
<dbReference type="PANTHER" id="PTHR30203">
    <property type="entry name" value="OUTER MEMBRANE CATION EFFLUX PROTEIN"/>
    <property type="match status" value="1"/>
</dbReference>
<dbReference type="NCBIfam" id="TIGR01845">
    <property type="entry name" value="outer_NodT"/>
    <property type="match status" value="1"/>
</dbReference>
<keyword evidence="5" id="KW-1185">Reference proteome</keyword>
<evidence type="ECO:0000313" key="5">
    <source>
        <dbReference type="Proteomes" id="UP000198781"/>
    </source>
</evidence>
<keyword evidence="2 4" id="KW-0449">Lipoprotein</keyword>
<accession>A0A1G7DHC3</accession>
<comment type="similarity">
    <text evidence="1 2">Belongs to the outer membrane factor (OMF) (TC 1.B.17) family.</text>
</comment>
<keyword evidence="2" id="KW-0564">Palmitate</keyword>
<evidence type="ECO:0000256" key="1">
    <source>
        <dbReference type="ARBA" id="ARBA00007613"/>
    </source>
</evidence>
<dbReference type="Proteomes" id="UP000198781">
    <property type="component" value="Unassembled WGS sequence"/>
</dbReference>
<dbReference type="PANTHER" id="PTHR30203:SF32">
    <property type="entry name" value="CATION EFFLUX SYSTEM PROTEIN CUSC"/>
    <property type="match status" value="1"/>
</dbReference>
<keyword evidence="2" id="KW-1134">Transmembrane beta strand</keyword>
<dbReference type="STRING" id="187868.SAMN05192589_11933"/>
<dbReference type="AlphaFoldDB" id="A0A1G7DHC3"/>
<sequence>MTRQAFSAVPMTTPSHPSPPAGPRAPQYRPIAWAAAATVALAALSGCTNLAPVYQAPSLPVPATLGTGSVPPTLAGAGAGAGVGTGTAAAAAQSPATAAPADPLERPLDWAAFLQEPRLQSIAEMAVANNRDLRVAVLAIERARAQYGVSRADMFPGVNATGAGSRSRTADDLTTAGRSNIGGQYSAQLGFASYEIDFFGRVRNLNDAALQEFFRAAENRRSVQLSLVAEAVNAWLTLDADGRRLQLARETLRTRQQSLDLTQRSHALGATSGLTLAQTQTTVDTARADVATYTAQVARDRNALALLVGAAVPDALLPPIAVAAAADTAPAPANANANAKAKANATGNVNTGAPRTAGTANIDSTAVVPATPAATLLTVPADLPSSVLLRRPDVRAAERTLQGSYASIGAARAAFFPSITLTGSIGTASNALSGLFDGGNGTWSFAPQIRLPIFDAGRNNANLRVAEVARDTALAQYEKSIQTAFREVSDALADRATLGERLAAQRSLLDATQRALDLSDARYRLGADSFLTVLDAQRSLYAAQQTQITLLLAEQTNRVTLYKVLGGGWAAGSASAAADDPVLR</sequence>
<dbReference type="EMBL" id="FMZC01000019">
    <property type="protein sequence ID" value="SDE50829.1"/>
    <property type="molecule type" value="Genomic_DNA"/>
</dbReference>
<protein>
    <submittedName>
        <fullName evidence="4">Efflux transporter, outer membrane factor (OMF) lipoprotein, NodT family</fullName>
    </submittedName>
</protein>
<keyword evidence="2" id="KW-0472">Membrane</keyword>
<dbReference type="InterPro" id="IPR010131">
    <property type="entry name" value="MdtP/NodT-like"/>
</dbReference>
<comment type="subcellular location">
    <subcellularLocation>
        <location evidence="2">Cell membrane</location>
        <topology evidence="2">Lipid-anchor</topology>
    </subcellularLocation>
</comment>
<dbReference type="InterPro" id="IPR003423">
    <property type="entry name" value="OMP_efflux"/>
</dbReference>
<proteinExistence type="inferred from homology"/>
<dbReference type="GO" id="GO:0005886">
    <property type="term" value="C:plasma membrane"/>
    <property type="evidence" value="ECO:0007669"/>
    <property type="project" value="UniProtKB-SubCell"/>
</dbReference>
<gene>
    <name evidence="4" type="ORF">SAMN05192589_11933</name>
</gene>
<dbReference type="SUPFAM" id="SSF56954">
    <property type="entry name" value="Outer membrane efflux proteins (OEP)"/>
    <property type="match status" value="1"/>
</dbReference>
<dbReference type="GO" id="GO:0015562">
    <property type="term" value="F:efflux transmembrane transporter activity"/>
    <property type="evidence" value="ECO:0007669"/>
    <property type="project" value="InterPro"/>
</dbReference>